<gene>
    <name evidence="5" type="ORF">B5V02_32495</name>
</gene>
<dbReference type="Gene3D" id="1.10.10.10">
    <property type="entry name" value="Winged helix-like DNA-binding domain superfamily/Winged helix DNA-binding domain"/>
    <property type="match status" value="1"/>
</dbReference>
<dbReference type="GO" id="GO:0006355">
    <property type="term" value="P:regulation of DNA-templated transcription"/>
    <property type="evidence" value="ECO:0007669"/>
    <property type="project" value="InterPro"/>
</dbReference>
<protein>
    <submittedName>
        <fullName evidence="5">Transcriptional regulator</fullName>
    </submittedName>
</protein>
<dbReference type="AlphaFoldDB" id="A0A2W7BV76"/>
<dbReference type="SMART" id="SM00421">
    <property type="entry name" value="HTH_LUXR"/>
    <property type="match status" value="1"/>
</dbReference>
<dbReference type="PROSITE" id="PS50043">
    <property type="entry name" value="HTH_LUXR_2"/>
    <property type="match status" value="1"/>
</dbReference>
<dbReference type="InterPro" id="IPR000792">
    <property type="entry name" value="Tscrpt_reg_LuxR_C"/>
</dbReference>
<evidence type="ECO:0000256" key="3">
    <source>
        <dbReference type="ARBA" id="ARBA00023163"/>
    </source>
</evidence>
<dbReference type="OrthoDB" id="9803630at2"/>
<dbReference type="Pfam" id="PF00196">
    <property type="entry name" value="GerE"/>
    <property type="match status" value="1"/>
</dbReference>
<evidence type="ECO:0000256" key="1">
    <source>
        <dbReference type="ARBA" id="ARBA00023015"/>
    </source>
</evidence>
<keyword evidence="6" id="KW-1185">Reference proteome</keyword>
<evidence type="ECO:0000259" key="4">
    <source>
        <dbReference type="PROSITE" id="PS50043"/>
    </source>
</evidence>
<evidence type="ECO:0000256" key="2">
    <source>
        <dbReference type="ARBA" id="ARBA00023125"/>
    </source>
</evidence>
<dbReference type="PRINTS" id="PR00038">
    <property type="entry name" value="HTHLUXR"/>
</dbReference>
<dbReference type="Proteomes" id="UP000248616">
    <property type="component" value="Unassembled WGS sequence"/>
</dbReference>
<dbReference type="Pfam" id="PF03472">
    <property type="entry name" value="Autoind_bind"/>
    <property type="match status" value="1"/>
</dbReference>
<dbReference type="Gene3D" id="3.30.450.80">
    <property type="entry name" value="Transcription factor LuxR-like, autoinducer-binding domain"/>
    <property type="match status" value="1"/>
</dbReference>
<comment type="caution">
    <text evidence="5">The sequence shown here is derived from an EMBL/GenBank/DDBJ whole genome shotgun (WGS) entry which is preliminary data.</text>
</comment>
<dbReference type="SUPFAM" id="SSF75516">
    <property type="entry name" value="Pheromone-binding domain of LuxR-like quorum-sensing transcription factors"/>
    <property type="match status" value="1"/>
</dbReference>
<feature type="domain" description="HTH luxR-type" evidence="4">
    <location>
        <begin position="172"/>
        <end position="237"/>
    </location>
</feature>
<dbReference type="PANTHER" id="PTHR44688:SF16">
    <property type="entry name" value="DNA-BINDING TRANSCRIPTIONAL ACTIVATOR DEVR_DOSR"/>
    <property type="match status" value="1"/>
</dbReference>
<dbReference type="EMBL" id="MZXV01000072">
    <property type="protein sequence ID" value="PZV34477.1"/>
    <property type="molecule type" value="Genomic_DNA"/>
</dbReference>
<dbReference type="CDD" id="cd06170">
    <property type="entry name" value="LuxR_C_like"/>
    <property type="match status" value="1"/>
</dbReference>
<dbReference type="InterPro" id="IPR005143">
    <property type="entry name" value="TF_LuxR_autoind-bd_dom"/>
</dbReference>
<dbReference type="InterPro" id="IPR016032">
    <property type="entry name" value="Sig_transdc_resp-reg_C-effctor"/>
</dbReference>
<evidence type="ECO:0000313" key="6">
    <source>
        <dbReference type="Proteomes" id="UP000248616"/>
    </source>
</evidence>
<keyword evidence="2" id="KW-0238">DNA-binding</keyword>
<name>A0A2W7BV76_9HYPH</name>
<keyword evidence="1" id="KW-0805">Transcription regulation</keyword>
<proteinExistence type="predicted"/>
<accession>A0A2W7BV76</accession>
<dbReference type="InterPro" id="IPR036388">
    <property type="entry name" value="WH-like_DNA-bd_sf"/>
</dbReference>
<dbReference type="RefSeq" id="WP_111548128.1">
    <property type="nucleotide sequence ID" value="NZ_MZXV01000072.1"/>
</dbReference>
<dbReference type="GO" id="GO:0003677">
    <property type="term" value="F:DNA binding"/>
    <property type="evidence" value="ECO:0007669"/>
    <property type="project" value="UniProtKB-KW"/>
</dbReference>
<sequence>MQDAFHRFVEQIADSADATDLRNALGEIASSLDLPSFAYLFPSPGKGRKVRLISTYPQSWKSHYLHSRYEKIDPVIHQARGGREPFNWDAHGADLELSTQQRQLMDEATQFGIHCGFTIPIHDSTGTFAALTFASDERRPLFFRLIDRYDRVLQLIAILFHLHASRKLADGRIVDGVALSRREIECLKWAARGKTAWEIGRILGISRHTAAYHRDNARKKLGVKTAIQAAIRLALSKPSLFT</sequence>
<reference evidence="6" key="1">
    <citation type="submission" date="2017-03" db="EMBL/GenBank/DDBJ databases">
        <authorList>
            <person name="Safronova V.I."/>
            <person name="Sazanova A.L."/>
            <person name="Chirak E.R."/>
        </authorList>
    </citation>
    <scope>NUCLEOTIDE SEQUENCE [LARGE SCALE GENOMIC DNA]</scope>
    <source>
        <strain evidence="6">Ach-343</strain>
    </source>
</reference>
<dbReference type="InterPro" id="IPR036693">
    <property type="entry name" value="TF_LuxR_autoind-bd_dom_sf"/>
</dbReference>
<evidence type="ECO:0000313" key="5">
    <source>
        <dbReference type="EMBL" id="PZV34477.1"/>
    </source>
</evidence>
<keyword evidence="3" id="KW-0804">Transcription</keyword>
<organism evidence="5 6">
    <name type="scientific">Mesorhizobium kowhaii</name>
    <dbReference type="NCBI Taxonomy" id="1300272"/>
    <lineage>
        <taxon>Bacteria</taxon>
        <taxon>Pseudomonadati</taxon>
        <taxon>Pseudomonadota</taxon>
        <taxon>Alphaproteobacteria</taxon>
        <taxon>Hyphomicrobiales</taxon>
        <taxon>Phyllobacteriaceae</taxon>
        <taxon>Mesorhizobium</taxon>
    </lineage>
</organism>
<dbReference type="PANTHER" id="PTHR44688">
    <property type="entry name" value="DNA-BINDING TRANSCRIPTIONAL ACTIVATOR DEVR_DOSR"/>
    <property type="match status" value="1"/>
</dbReference>
<dbReference type="SUPFAM" id="SSF46894">
    <property type="entry name" value="C-terminal effector domain of the bipartite response regulators"/>
    <property type="match status" value="1"/>
</dbReference>